<feature type="region of interest" description="Disordered" evidence="1">
    <location>
        <begin position="1"/>
        <end position="23"/>
    </location>
</feature>
<dbReference type="InterPro" id="IPR036691">
    <property type="entry name" value="Endo/exonu/phosph_ase_sf"/>
</dbReference>
<dbReference type="InterPro" id="IPR005135">
    <property type="entry name" value="Endo/exonuclease/phosphatase"/>
</dbReference>
<dbReference type="PANTHER" id="PTHR47027">
    <property type="entry name" value="REVERSE TRANSCRIPTASE DOMAIN-CONTAINING PROTEIN"/>
    <property type="match status" value="1"/>
</dbReference>
<feature type="compositionally biased region" description="Polar residues" evidence="1">
    <location>
        <begin position="1"/>
        <end position="12"/>
    </location>
</feature>
<evidence type="ECO:0000256" key="1">
    <source>
        <dbReference type="SAM" id="MobiDB-lite"/>
    </source>
</evidence>
<proteinExistence type="predicted"/>
<dbReference type="EMBL" id="GEZM01046562">
    <property type="protein sequence ID" value="JAV77084.1"/>
    <property type="molecule type" value="Transcribed_RNA"/>
</dbReference>
<evidence type="ECO:0000259" key="2">
    <source>
        <dbReference type="Pfam" id="PF14529"/>
    </source>
</evidence>
<dbReference type="Gene3D" id="3.60.10.10">
    <property type="entry name" value="Endonuclease/exonuclease/phosphatase"/>
    <property type="match status" value="1"/>
</dbReference>
<protein>
    <recommendedName>
        <fullName evidence="2">Endonuclease/exonuclease/phosphatase domain-containing protein</fullName>
    </recommendedName>
</protein>
<feature type="domain" description="Endonuclease/exonuclease/phosphatase" evidence="2">
    <location>
        <begin position="135"/>
        <end position="276"/>
    </location>
</feature>
<evidence type="ECO:0000313" key="3">
    <source>
        <dbReference type="EMBL" id="JAV77084.1"/>
    </source>
</evidence>
<sequence>MLTDMSNDNRTQAHTRKNKKRTNDNIKHHKLNIGFWNLSGISNLFNLDTTQINLLKIYDIICLVETWALNESIELPTAFNEYNYIASAATKEKSMGRASGGLVILYKQCIHLNTIEKTNLWVIAQAKHGNGDFIIMANYWKPTADIDFCTKWLDETIRSLKEEYLSSQLLIIGDFNARVGTMNQWEENSITNPNVSHERSTRDSKVNRRGRKLMEIMDAYGMILLNGRTQSDTPADYTYLSETGKSVIDLVFVDDNTINNINDMTIMDPLHTSNHMLAGIDVVCHWGEEDGTKSTTSKGITPISQTVFNRPSMTSQDFAQQMAMSNRIYFFNDNTEAVSKNIEHALKETAQILNLTKSFSPHSRKRDNNCTWYDATCRNLKKEWKQTLRKFKSERTQQFVQIYLMTKRRYFSLLKQKKQAFNDRRKKKGLGVFVFNNSTLEIVEEYTYLGITFSSSGVFKKACESFIEKSSRAIARVKSTLIKVKSECLETKTRLFKAIVSSVLLYGAEIWSLRYLEMVERVQVKYYKQIFHWPSNTPNYMVRMETGQIHLKIQIIKNTLNLWEKILRLPEHRLLKHSYHGLLNLDRSSHNNPTMNWVTQVKEILLEIGEHSLVNNILCVRDITLQKAKDDILEKVTNQELSRDVESAITSKYSPIYRNISSLTNMEVYMTFKLPINKVRLVSQLRISGLKEIRFYINRCSYVINTECLCTVCNLKENETLEHFLLTCPIYTVLRTQYLHRLEPPLTVESVLTVNNAQQLSDLYYYIFGALKIRAFIFNE</sequence>
<dbReference type="SUPFAM" id="SSF56219">
    <property type="entry name" value="DNase I-like"/>
    <property type="match status" value="1"/>
</dbReference>
<dbReference type="AlphaFoldDB" id="A0A1Y1LTQ9"/>
<dbReference type="Pfam" id="PF14529">
    <property type="entry name" value="Exo_endo_phos_2"/>
    <property type="match status" value="1"/>
</dbReference>
<accession>A0A1Y1LTQ9</accession>
<dbReference type="PANTHER" id="PTHR47027:SF20">
    <property type="entry name" value="REVERSE TRANSCRIPTASE-LIKE PROTEIN WITH RNA-DIRECTED DNA POLYMERASE DOMAIN"/>
    <property type="match status" value="1"/>
</dbReference>
<dbReference type="GO" id="GO:0003824">
    <property type="term" value="F:catalytic activity"/>
    <property type="evidence" value="ECO:0007669"/>
    <property type="project" value="InterPro"/>
</dbReference>
<reference evidence="3" key="1">
    <citation type="journal article" date="2016" name="Sci. Rep.">
        <title>Molecular characterization of firefly nuptial gifts: a multi-omics approach sheds light on postcopulatory sexual selection.</title>
        <authorList>
            <person name="Al-Wathiqui N."/>
            <person name="Fallon T.R."/>
            <person name="South A."/>
            <person name="Weng J.K."/>
            <person name="Lewis S.M."/>
        </authorList>
    </citation>
    <scope>NUCLEOTIDE SEQUENCE</scope>
</reference>
<organism evidence="3">
    <name type="scientific">Photinus pyralis</name>
    <name type="common">Common eastern firefly</name>
    <name type="synonym">Lampyris pyralis</name>
    <dbReference type="NCBI Taxonomy" id="7054"/>
    <lineage>
        <taxon>Eukaryota</taxon>
        <taxon>Metazoa</taxon>
        <taxon>Ecdysozoa</taxon>
        <taxon>Arthropoda</taxon>
        <taxon>Hexapoda</taxon>
        <taxon>Insecta</taxon>
        <taxon>Pterygota</taxon>
        <taxon>Neoptera</taxon>
        <taxon>Endopterygota</taxon>
        <taxon>Coleoptera</taxon>
        <taxon>Polyphaga</taxon>
        <taxon>Elateriformia</taxon>
        <taxon>Elateroidea</taxon>
        <taxon>Lampyridae</taxon>
        <taxon>Lampyrinae</taxon>
        <taxon>Photinus</taxon>
    </lineage>
</organism>
<name>A0A1Y1LTQ9_PHOPY</name>